<gene>
    <name evidence="1" type="ORF">HUJ06_010422</name>
</gene>
<reference evidence="1 2" key="1">
    <citation type="journal article" date="2020" name="Mol. Biol. Evol.">
        <title>Distinct Expression and Methylation Patterns for Genes with Different Fates following a Single Whole-Genome Duplication in Flowering Plants.</title>
        <authorList>
            <person name="Shi T."/>
            <person name="Rahmani R.S."/>
            <person name="Gugger P.F."/>
            <person name="Wang M."/>
            <person name="Li H."/>
            <person name="Zhang Y."/>
            <person name="Li Z."/>
            <person name="Wang Q."/>
            <person name="Van de Peer Y."/>
            <person name="Marchal K."/>
            <person name="Chen J."/>
        </authorList>
    </citation>
    <scope>NUCLEOTIDE SEQUENCE [LARGE SCALE GENOMIC DNA]</scope>
    <source>
        <tissue evidence="1">Leaf</tissue>
    </source>
</reference>
<evidence type="ECO:0000313" key="2">
    <source>
        <dbReference type="Proteomes" id="UP000607653"/>
    </source>
</evidence>
<accession>A0A822YG84</accession>
<dbReference type="Proteomes" id="UP000607653">
    <property type="component" value="Unassembled WGS sequence"/>
</dbReference>
<dbReference type="AlphaFoldDB" id="A0A822YG84"/>
<evidence type="ECO:0000313" key="1">
    <source>
        <dbReference type="EMBL" id="DAD31570.1"/>
    </source>
</evidence>
<comment type="caution">
    <text evidence="1">The sequence shown here is derived from an EMBL/GenBank/DDBJ whole genome shotgun (WGS) entry which is preliminary data.</text>
</comment>
<organism evidence="1 2">
    <name type="scientific">Nelumbo nucifera</name>
    <name type="common">Sacred lotus</name>
    <dbReference type="NCBI Taxonomy" id="4432"/>
    <lineage>
        <taxon>Eukaryota</taxon>
        <taxon>Viridiplantae</taxon>
        <taxon>Streptophyta</taxon>
        <taxon>Embryophyta</taxon>
        <taxon>Tracheophyta</taxon>
        <taxon>Spermatophyta</taxon>
        <taxon>Magnoliopsida</taxon>
        <taxon>Proteales</taxon>
        <taxon>Nelumbonaceae</taxon>
        <taxon>Nelumbo</taxon>
    </lineage>
</organism>
<keyword evidence="2" id="KW-1185">Reference proteome</keyword>
<name>A0A822YG84_NELNU</name>
<dbReference type="EMBL" id="DUZY01000003">
    <property type="protein sequence ID" value="DAD31570.1"/>
    <property type="molecule type" value="Genomic_DNA"/>
</dbReference>
<sequence>MWRNPVVNPDHPLVRELLGQPCMHSPSQNEPCTPPCITSSVTMVACISQ</sequence>
<protein>
    <submittedName>
        <fullName evidence="1">Uncharacterized protein</fullName>
    </submittedName>
</protein>
<proteinExistence type="predicted"/>